<dbReference type="GO" id="GO:0032300">
    <property type="term" value="C:mismatch repair complex"/>
    <property type="evidence" value="ECO:0007669"/>
    <property type="project" value="InterPro"/>
</dbReference>
<dbReference type="EMBL" id="DVHA01000133">
    <property type="protein sequence ID" value="HIR60737.1"/>
    <property type="molecule type" value="Genomic_DNA"/>
</dbReference>
<gene>
    <name evidence="3" type="ORF">IAB37_04090</name>
</gene>
<dbReference type="PANTHER" id="PTHR10073:SF12">
    <property type="entry name" value="DNA MISMATCH REPAIR PROTEIN MLH1"/>
    <property type="match status" value="1"/>
</dbReference>
<evidence type="ECO:0000313" key="3">
    <source>
        <dbReference type="EMBL" id="HIR60737.1"/>
    </source>
</evidence>
<dbReference type="InterPro" id="IPR037198">
    <property type="entry name" value="MutL_C_sf"/>
</dbReference>
<dbReference type="Pfam" id="PF08676">
    <property type="entry name" value="MutL_C"/>
    <property type="match status" value="1"/>
</dbReference>
<comment type="caution">
    <text evidence="3">The sequence shown here is derived from an EMBL/GenBank/DDBJ whole genome shotgun (WGS) entry which is preliminary data.</text>
</comment>
<sequence>KLASPVAYRVGTAAEPALDVEFDEEADGGPEAEEAPAAQPPEPETVPEPAKPAPPPVTVFGEVFSTYILCQIGEEFVLIDKHAAHERIRYNRLKAEGETLSRQLLLAPVTVNLSREDHQLALENREALLKLGFEAEDFGGNTVIIRSVPAVMADASPAELFEDALSGLARSHRGLTAVDEILHRMACRSAVKGGDHNSREELEALARRVASDEEVRYCPHGRPVMIRFTRRQLEKMFGRIQ</sequence>
<name>A0A9D1DXC8_9FIRM</name>
<proteinExistence type="predicted"/>
<dbReference type="GO" id="GO:0016887">
    <property type="term" value="F:ATP hydrolysis activity"/>
    <property type="evidence" value="ECO:0007669"/>
    <property type="project" value="InterPro"/>
</dbReference>
<evidence type="ECO:0000256" key="1">
    <source>
        <dbReference type="SAM" id="MobiDB-lite"/>
    </source>
</evidence>
<dbReference type="InterPro" id="IPR042121">
    <property type="entry name" value="MutL_C_regsub"/>
</dbReference>
<dbReference type="Gene3D" id="3.30.1540.20">
    <property type="entry name" value="MutL, C-terminal domain, dimerisation subdomain"/>
    <property type="match status" value="1"/>
</dbReference>
<dbReference type="GO" id="GO:0006298">
    <property type="term" value="P:mismatch repair"/>
    <property type="evidence" value="ECO:0007669"/>
    <property type="project" value="InterPro"/>
</dbReference>
<feature type="compositionally biased region" description="Pro residues" evidence="1">
    <location>
        <begin position="38"/>
        <end position="54"/>
    </location>
</feature>
<accession>A0A9D1DXC8</accession>
<evidence type="ECO:0000313" key="4">
    <source>
        <dbReference type="Proteomes" id="UP000824241"/>
    </source>
</evidence>
<protein>
    <submittedName>
        <fullName evidence="3">DNA mismatch repair protein MutL</fullName>
    </submittedName>
</protein>
<reference evidence="3" key="2">
    <citation type="journal article" date="2021" name="PeerJ">
        <title>Extensive microbial diversity within the chicken gut microbiome revealed by metagenomics and culture.</title>
        <authorList>
            <person name="Gilroy R."/>
            <person name="Ravi A."/>
            <person name="Getino M."/>
            <person name="Pursley I."/>
            <person name="Horton D.L."/>
            <person name="Alikhan N.F."/>
            <person name="Baker D."/>
            <person name="Gharbi K."/>
            <person name="Hall N."/>
            <person name="Watson M."/>
            <person name="Adriaenssens E.M."/>
            <person name="Foster-Nyarko E."/>
            <person name="Jarju S."/>
            <person name="Secka A."/>
            <person name="Antonio M."/>
            <person name="Oren A."/>
            <person name="Chaudhuri R.R."/>
            <person name="La Ragione R."/>
            <person name="Hildebrand F."/>
            <person name="Pallen M.J."/>
        </authorList>
    </citation>
    <scope>NUCLEOTIDE SEQUENCE</scope>
    <source>
        <strain evidence="3">CHK189-12415</strain>
    </source>
</reference>
<dbReference type="AlphaFoldDB" id="A0A9D1DXC8"/>
<dbReference type="InterPro" id="IPR042120">
    <property type="entry name" value="MutL_C_dimsub"/>
</dbReference>
<reference evidence="3" key="1">
    <citation type="submission" date="2020-10" db="EMBL/GenBank/DDBJ databases">
        <authorList>
            <person name="Gilroy R."/>
        </authorList>
    </citation>
    <scope>NUCLEOTIDE SEQUENCE</scope>
    <source>
        <strain evidence="3">CHK189-12415</strain>
    </source>
</reference>
<dbReference type="InterPro" id="IPR014790">
    <property type="entry name" value="MutL_C"/>
</dbReference>
<feature type="region of interest" description="Disordered" evidence="1">
    <location>
        <begin position="15"/>
        <end position="54"/>
    </location>
</feature>
<feature type="domain" description="MutL C-terminal dimerisation" evidence="2">
    <location>
        <begin position="59"/>
        <end position="197"/>
    </location>
</feature>
<feature type="non-terminal residue" evidence="3">
    <location>
        <position position="1"/>
    </location>
</feature>
<dbReference type="Proteomes" id="UP000824241">
    <property type="component" value="Unassembled WGS sequence"/>
</dbReference>
<dbReference type="Gene3D" id="3.30.1370.100">
    <property type="entry name" value="MutL, C-terminal domain, regulatory subdomain"/>
    <property type="match status" value="1"/>
</dbReference>
<dbReference type="GO" id="GO:0005524">
    <property type="term" value="F:ATP binding"/>
    <property type="evidence" value="ECO:0007669"/>
    <property type="project" value="InterPro"/>
</dbReference>
<feature type="compositionally biased region" description="Acidic residues" evidence="1">
    <location>
        <begin position="18"/>
        <end position="34"/>
    </location>
</feature>
<dbReference type="SMART" id="SM00853">
    <property type="entry name" value="MutL_C"/>
    <property type="match status" value="1"/>
</dbReference>
<organism evidence="3 4">
    <name type="scientific">Candidatus Faecivivens stercoravium</name>
    <dbReference type="NCBI Taxonomy" id="2840803"/>
    <lineage>
        <taxon>Bacteria</taxon>
        <taxon>Bacillati</taxon>
        <taxon>Bacillota</taxon>
        <taxon>Clostridia</taxon>
        <taxon>Eubacteriales</taxon>
        <taxon>Oscillospiraceae</taxon>
        <taxon>Oscillospiraceae incertae sedis</taxon>
        <taxon>Candidatus Faecivivens</taxon>
    </lineage>
</organism>
<dbReference type="PANTHER" id="PTHR10073">
    <property type="entry name" value="DNA MISMATCH REPAIR PROTEIN MLH, PMS, MUTL"/>
    <property type="match status" value="1"/>
</dbReference>
<dbReference type="InterPro" id="IPR038973">
    <property type="entry name" value="MutL/Mlh/Pms-like"/>
</dbReference>
<dbReference type="GO" id="GO:0140664">
    <property type="term" value="F:ATP-dependent DNA damage sensor activity"/>
    <property type="evidence" value="ECO:0007669"/>
    <property type="project" value="InterPro"/>
</dbReference>
<dbReference type="SUPFAM" id="SSF118116">
    <property type="entry name" value="DNA mismatch repair protein MutL"/>
    <property type="match status" value="1"/>
</dbReference>
<evidence type="ECO:0000259" key="2">
    <source>
        <dbReference type="SMART" id="SM00853"/>
    </source>
</evidence>